<keyword evidence="3" id="KW-1185">Reference proteome</keyword>
<gene>
    <name evidence="2" type="ORF">E5A74_04190</name>
</gene>
<accession>A0A4S1WSG7</accession>
<feature type="region of interest" description="Disordered" evidence="1">
    <location>
        <begin position="73"/>
        <end position="93"/>
    </location>
</feature>
<feature type="compositionally biased region" description="Basic and acidic residues" evidence="1">
    <location>
        <begin position="40"/>
        <end position="60"/>
    </location>
</feature>
<dbReference type="AlphaFoldDB" id="A0A4S1WSG7"/>
<name>A0A4S1WSG7_9SPHN</name>
<protein>
    <submittedName>
        <fullName evidence="2">Uncharacterized protein</fullName>
    </submittedName>
</protein>
<dbReference type="RefSeq" id="WP_135982970.1">
    <property type="nucleotide sequence ID" value="NZ_JAASQM010000001.1"/>
</dbReference>
<evidence type="ECO:0000313" key="2">
    <source>
        <dbReference type="EMBL" id="TGX46358.1"/>
    </source>
</evidence>
<dbReference type="OrthoDB" id="7558378at2"/>
<reference evidence="2 3" key="1">
    <citation type="submission" date="2019-04" db="EMBL/GenBank/DDBJ databases">
        <title>Sphingomonas psychrotolerans sp. nov., isolated from soil in the Tianshan Mountains, Xinjiang, China.</title>
        <authorList>
            <person name="Luo Y."/>
            <person name="Sheng H."/>
        </authorList>
    </citation>
    <scope>NUCLEOTIDE SEQUENCE [LARGE SCALE GENOMIC DNA]</scope>
    <source>
        <strain evidence="2 3">KIS18-15</strain>
    </source>
</reference>
<sequence length="289" mass="30860">MNIERESIVSSFFLACLPSTRRLPRRAEERRCSDTGLAGRETDPAVRDEAGRRSDKSGFERRVAARTRFDAGRATAQPGRAHRGCRSPGNAPGGGMIKGDRPMLHITGFMLAATAAAASVFALSGRSPEPATLAGNWSQSSRGKELVLVPRIKLQPNVGVGTGTSLGGTVGYGSMTRTAVVTEPVPMEVTRSMTLAIAPDGRFEWTITRGHGEDGGCMRTSSQIKQGNVRSEGRDLVFAVTGGTENWRSSCGKQGSGKVAAASERYGMTLEGRTLQLVSGPSRWTFSRR</sequence>
<evidence type="ECO:0000313" key="3">
    <source>
        <dbReference type="Proteomes" id="UP000309848"/>
    </source>
</evidence>
<evidence type="ECO:0000256" key="1">
    <source>
        <dbReference type="SAM" id="MobiDB-lite"/>
    </source>
</evidence>
<dbReference type="EMBL" id="SRXU01000001">
    <property type="protein sequence ID" value="TGX46358.1"/>
    <property type="molecule type" value="Genomic_DNA"/>
</dbReference>
<dbReference type="Proteomes" id="UP000309848">
    <property type="component" value="Unassembled WGS sequence"/>
</dbReference>
<comment type="caution">
    <text evidence="2">The sequence shown here is derived from an EMBL/GenBank/DDBJ whole genome shotgun (WGS) entry which is preliminary data.</text>
</comment>
<proteinExistence type="predicted"/>
<feature type="region of interest" description="Disordered" evidence="1">
    <location>
        <begin position="25"/>
        <end position="60"/>
    </location>
</feature>
<organism evidence="2 3">
    <name type="scientific">Sphingomonas naasensis</name>
    <dbReference type="NCBI Taxonomy" id="1344951"/>
    <lineage>
        <taxon>Bacteria</taxon>
        <taxon>Pseudomonadati</taxon>
        <taxon>Pseudomonadota</taxon>
        <taxon>Alphaproteobacteria</taxon>
        <taxon>Sphingomonadales</taxon>
        <taxon>Sphingomonadaceae</taxon>
        <taxon>Sphingomonas</taxon>
    </lineage>
</organism>